<evidence type="ECO:0000256" key="1">
    <source>
        <dbReference type="SAM" id="MobiDB-lite"/>
    </source>
</evidence>
<dbReference type="AlphaFoldDB" id="A0A6A4GH90"/>
<reference evidence="2" key="1">
    <citation type="journal article" date="2019" name="Environ. Microbiol.">
        <title>Fungal ecological strategies reflected in gene transcription - a case study of two litter decomposers.</title>
        <authorList>
            <person name="Barbi F."/>
            <person name="Kohler A."/>
            <person name="Barry K."/>
            <person name="Baskaran P."/>
            <person name="Daum C."/>
            <person name="Fauchery L."/>
            <person name="Ihrmark K."/>
            <person name="Kuo A."/>
            <person name="LaButti K."/>
            <person name="Lipzen A."/>
            <person name="Morin E."/>
            <person name="Grigoriev I.V."/>
            <person name="Henrissat B."/>
            <person name="Lindahl B."/>
            <person name="Martin F."/>
        </authorList>
    </citation>
    <scope>NUCLEOTIDE SEQUENCE</scope>
    <source>
        <strain evidence="2">JB14</strain>
    </source>
</reference>
<name>A0A6A4GH90_9AGAR</name>
<feature type="region of interest" description="Disordered" evidence="1">
    <location>
        <begin position="240"/>
        <end position="278"/>
    </location>
</feature>
<proteinExistence type="predicted"/>
<dbReference type="EMBL" id="ML770046">
    <property type="protein sequence ID" value="KAE9384999.1"/>
    <property type="molecule type" value="Genomic_DNA"/>
</dbReference>
<sequence length="293" mass="31511">MKCAGCRGKAADFKLVSITADEGGSKEQQRLTTSTANTTSSEPQVGVFENMLSMPDGSHSFAFGSMNESDFISNGGIRRLPRLRVLLVRRSMGRDAVASRIDNDAGSLLCDLWSVLFEIRDNWLLCAFGRCLGLGTHCSYVFSGPFMSSLPALTKEDENDDGAYHPIPLIHQSGGWTVKPSRRSKKLQSPATSTRTCSSIFRISDHSSASIILTVLIPLTWTWKTKTARMMLTAISPLSDDSRACSDSELRTPSSATAASSTTPSVSPSDPPAPASTPSAIKIICSTILALRI</sequence>
<gene>
    <name evidence="2" type="ORF">BT96DRAFT_1007485</name>
</gene>
<evidence type="ECO:0000313" key="3">
    <source>
        <dbReference type="Proteomes" id="UP000799118"/>
    </source>
</evidence>
<evidence type="ECO:0000313" key="2">
    <source>
        <dbReference type="EMBL" id="KAE9384999.1"/>
    </source>
</evidence>
<feature type="compositionally biased region" description="Low complexity" evidence="1">
    <location>
        <begin position="252"/>
        <end position="268"/>
    </location>
</feature>
<feature type="compositionally biased region" description="Basic and acidic residues" evidence="1">
    <location>
        <begin position="240"/>
        <end position="250"/>
    </location>
</feature>
<keyword evidence="3" id="KW-1185">Reference proteome</keyword>
<protein>
    <submittedName>
        <fullName evidence="2">Uncharacterized protein</fullName>
    </submittedName>
</protein>
<dbReference type="Proteomes" id="UP000799118">
    <property type="component" value="Unassembled WGS sequence"/>
</dbReference>
<organism evidence="2 3">
    <name type="scientific">Gymnopus androsaceus JB14</name>
    <dbReference type="NCBI Taxonomy" id="1447944"/>
    <lineage>
        <taxon>Eukaryota</taxon>
        <taxon>Fungi</taxon>
        <taxon>Dikarya</taxon>
        <taxon>Basidiomycota</taxon>
        <taxon>Agaricomycotina</taxon>
        <taxon>Agaricomycetes</taxon>
        <taxon>Agaricomycetidae</taxon>
        <taxon>Agaricales</taxon>
        <taxon>Marasmiineae</taxon>
        <taxon>Omphalotaceae</taxon>
        <taxon>Gymnopus</taxon>
    </lineage>
</organism>
<accession>A0A6A4GH90</accession>